<keyword evidence="1" id="KW-0732">Signal</keyword>
<evidence type="ECO:0008006" key="4">
    <source>
        <dbReference type="Google" id="ProtNLM"/>
    </source>
</evidence>
<accession>A0A2S0VNC8</accession>
<feature type="signal peptide" evidence="1">
    <location>
        <begin position="1"/>
        <end position="27"/>
    </location>
</feature>
<feature type="chain" id="PRO_5015764552" description="Lipoprotein" evidence="1">
    <location>
        <begin position="28"/>
        <end position="85"/>
    </location>
</feature>
<dbReference type="AlphaFoldDB" id="A0A2S0VNC8"/>
<name>A0A2S0VNC8_9ALTE</name>
<dbReference type="KEGG" id="cate:C2869_04170"/>
<evidence type="ECO:0000256" key="1">
    <source>
        <dbReference type="SAM" id="SignalP"/>
    </source>
</evidence>
<evidence type="ECO:0000313" key="3">
    <source>
        <dbReference type="Proteomes" id="UP000244441"/>
    </source>
</evidence>
<keyword evidence="3" id="KW-1185">Reference proteome</keyword>
<sequence>MLKVVKGILTAAVFTSLVSCTSLYGNAEDIDTCRQMAYKKDKLNVTAREDYKRCMAQKTKQRKAKHIQRHTDSLMDSLFDFIFGI</sequence>
<dbReference type="EMBL" id="CP026604">
    <property type="protein sequence ID" value="AWB65682.1"/>
    <property type="molecule type" value="Genomic_DNA"/>
</dbReference>
<reference evidence="2 3" key="1">
    <citation type="submission" date="2018-01" db="EMBL/GenBank/DDBJ databases">
        <title>Genome sequence of a Cantenovulum-like bacteria.</title>
        <authorList>
            <person name="Tan W.R."/>
            <person name="Lau N.-S."/>
            <person name="Go F."/>
            <person name="Amirul A.-A.A."/>
        </authorList>
    </citation>
    <scope>NUCLEOTIDE SEQUENCE [LARGE SCALE GENOMIC DNA]</scope>
    <source>
        <strain evidence="2 3">CCB-QB4</strain>
    </source>
</reference>
<organism evidence="2 3">
    <name type="scientific">Saccharobesus litoralis</name>
    <dbReference type="NCBI Taxonomy" id="2172099"/>
    <lineage>
        <taxon>Bacteria</taxon>
        <taxon>Pseudomonadati</taxon>
        <taxon>Pseudomonadota</taxon>
        <taxon>Gammaproteobacteria</taxon>
        <taxon>Alteromonadales</taxon>
        <taxon>Alteromonadaceae</taxon>
        <taxon>Saccharobesus</taxon>
    </lineage>
</organism>
<dbReference type="PROSITE" id="PS51257">
    <property type="entry name" value="PROKAR_LIPOPROTEIN"/>
    <property type="match status" value="1"/>
</dbReference>
<evidence type="ECO:0000313" key="2">
    <source>
        <dbReference type="EMBL" id="AWB65682.1"/>
    </source>
</evidence>
<dbReference type="Proteomes" id="UP000244441">
    <property type="component" value="Chromosome"/>
</dbReference>
<proteinExistence type="predicted"/>
<protein>
    <recommendedName>
        <fullName evidence="4">Lipoprotein</fullName>
    </recommendedName>
</protein>
<gene>
    <name evidence="2" type="ORF">C2869_04170</name>
</gene>